<reference evidence="2" key="2">
    <citation type="submission" date="2020-09" db="EMBL/GenBank/DDBJ databases">
        <authorList>
            <person name="Sun Q."/>
            <person name="Zhou Y."/>
        </authorList>
    </citation>
    <scope>NUCLEOTIDE SEQUENCE</scope>
    <source>
        <strain evidence="2">CGMCC 1.12777</strain>
    </source>
</reference>
<name>A0A8J3EPE0_9BACL</name>
<accession>A0A8J3EPE0</accession>
<sequence>MSDSNSFEYQDSWGIIGSFWPSFFVVLLGVIAIVGIIGCIFFIRRRRKERDK</sequence>
<dbReference type="RefSeq" id="WP_188498624.1">
    <property type="nucleotide sequence ID" value="NZ_BMFV01000033.1"/>
</dbReference>
<dbReference type="Proteomes" id="UP000656813">
    <property type="component" value="Unassembled WGS sequence"/>
</dbReference>
<keyword evidence="3" id="KW-1185">Reference proteome</keyword>
<proteinExistence type="predicted"/>
<keyword evidence="1" id="KW-0812">Transmembrane</keyword>
<dbReference type="EMBL" id="BMFV01000033">
    <property type="protein sequence ID" value="GGH86515.1"/>
    <property type="molecule type" value="Genomic_DNA"/>
</dbReference>
<evidence type="ECO:0008006" key="4">
    <source>
        <dbReference type="Google" id="ProtNLM"/>
    </source>
</evidence>
<gene>
    <name evidence="2" type="ORF">GCM10007096_34400</name>
</gene>
<keyword evidence="1" id="KW-1133">Transmembrane helix</keyword>
<evidence type="ECO:0000313" key="3">
    <source>
        <dbReference type="Proteomes" id="UP000656813"/>
    </source>
</evidence>
<evidence type="ECO:0000313" key="2">
    <source>
        <dbReference type="EMBL" id="GGH86515.1"/>
    </source>
</evidence>
<organism evidence="2 3">
    <name type="scientific">Pullulanibacillus pueri</name>
    <dbReference type="NCBI Taxonomy" id="1437324"/>
    <lineage>
        <taxon>Bacteria</taxon>
        <taxon>Bacillati</taxon>
        <taxon>Bacillota</taxon>
        <taxon>Bacilli</taxon>
        <taxon>Bacillales</taxon>
        <taxon>Sporolactobacillaceae</taxon>
        <taxon>Pullulanibacillus</taxon>
    </lineage>
</organism>
<keyword evidence="1" id="KW-0472">Membrane</keyword>
<protein>
    <recommendedName>
        <fullName evidence="4">LPXTG cell wall anchor domain-containing protein</fullName>
    </recommendedName>
</protein>
<evidence type="ECO:0000256" key="1">
    <source>
        <dbReference type="SAM" id="Phobius"/>
    </source>
</evidence>
<reference evidence="2" key="1">
    <citation type="journal article" date="2014" name="Int. J. Syst. Evol. Microbiol.">
        <title>Complete genome sequence of Corynebacterium casei LMG S-19264T (=DSM 44701T), isolated from a smear-ripened cheese.</title>
        <authorList>
            <consortium name="US DOE Joint Genome Institute (JGI-PGF)"/>
            <person name="Walter F."/>
            <person name="Albersmeier A."/>
            <person name="Kalinowski J."/>
            <person name="Ruckert C."/>
        </authorList>
    </citation>
    <scope>NUCLEOTIDE SEQUENCE</scope>
    <source>
        <strain evidence="2">CGMCC 1.12777</strain>
    </source>
</reference>
<comment type="caution">
    <text evidence="2">The sequence shown here is derived from an EMBL/GenBank/DDBJ whole genome shotgun (WGS) entry which is preliminary data.</text>
</comment>
<feature type="transmembrane region" description="Helical" evidence="1">
    <location>
        <begin position="20"/>
        <end position="43"/>
    </location>
</feature>
<dbReference type="AlphaFoldDB" id="A0A8J3EPE0"/>